<comment type="caution">
    <text evidence="1">The sequence shown here is derived from an EMBL/GenBank/DDBJ whole genome shotgun (WGS) entry which is preliminary data.</text>
</comment>
<keyword evidence="2" id="KW-1185">Reference proteome</keyword>
<sequence length="63" mass="6797">MENSELLPGTPPKCRPITRFLKSSPGTMLPPAVSLRLPVVVARGPVALDRLHAMKVKGRQSPP</sequence>
<evidence type="ECO:0000313" key="2">
    <source>
        <dbReference type="Proteomes" id="UP000314294"/>
    </source>
</evidence>
<protein>
    <submittedName>
        <fullName evidence="1">Uncharacterized protein</fullName>
    </submittedName>
</protein>
<evidence type="ECO:0000313" key="1">
    <source>
        <dbReference type="EMBL" id="TNN24504.1"/>
    </source>
</evidence>
<reference evidence="1 2" key="1">
    <citation type="submission" date="2019-03" db="EMBL/GenBank/DDBJ databases">
        <title>First draft genome of Liparis tanakae, snailfish: a comprehensive survey of snailfish specific genes.</title>
        <authorList>
            <person name="Kim W."/>
            <person name="Song I."/>
            <person name="Jeong J.-H."/>
            <person name="Kim D."/>
            <person name="Kim S."/>
            <person name="Ryu S."/>
            <person name="Song J.Y."/>
            <person name="Lee S.K."/>
        </authorList>
    </citation>
    <scope>NUCLEOTIDE SEQUENCE [LARGE SCALE GENOMIC DNA]</scope>
    <source>
        <tissue evidence="1">Muscle</tissue>
    </source>
</reference>
<dbReference type="Proteomes" id="UP000314294">
    <property type="component" value="Unassembled WGS sequence"/>
</dbReference>
<organism evidence="1 2">
    <name type="scientific">Liparis tanakae</name>
    <name type="common">Tanaka's snailfish</name>
    <dbReference type="NCBI Taxonomy" id="230148"/>
    <lineage>
        <taxon>Eukaryota</taxon>
        <taxon>Metazoa</taxon>
        <taxon>Chordata</taxon>
        <taxon>Craniata</taxon>
        <taxon>Vertebrata</taxon>
        <taxon>Euteleostomi</taxon>
        <taxon>Actinopterygii</taxon>
        <taxon>Neopterygii</taxon>
        <taxon>Teleostei</taxon>
        <taxon>Neoteleostei</taxon>
        <taxon>Acanthomorphata</taxon>
        <taxon>Eupercaria</taxon>
        <taxon>Perciformes</taxon>
        <taxon>Cottioidei</taxon>
        <taxon>Cottales</taxon>
        <taxon>Liparidae</taxon>
        <taxon>Liparis</taxon>
    </lineage>
</organism>
<accession>A0A4Z2E7G6</accession>
<gene>
    <name evidence="1" type="ORF">EYF80_065371</name>
</gene>
<dbReference type="EMBL" id="SRLO01015184">
    <property type="protein sequence ID" value="TNN24504.1"/>
    <property type="molecule type" value="Genomic_DNA"/>
</dbReference>
<dbReference type="AlphaFoldDB" id="A0A4Z2E7G6"/>
<name>A0A4Z2E7G6_9TELE</name>
<proteinExistence type="predicted"/>